<evidence type="ECO:0000313" key="3">
    <source>
        <dbReference type="EMBL" id="KAL3428468.1"/>
    </source>
</evidence>
<dbReference type="Proteomes" id="UP001629113">
    <property type="component" value="Unassembled WGS sequence"/>
</dbReference>
<evidence type="ECO:0000313" key="4">
    <source>
        <dbReference type="Proteomes" id="UP001629113"/>
    </source>
</evidence>
<organism evidence="3 4">
    <name type="scientific">Phlyctema vagabunda</name>
    <dbReference type="NCBI Taxonomy" id="108571"/>
    <lineage>
        <taxon>Eukaryota</taxon>
        <taxon>Fungi</taxon>
        <taxon>Dikarya</taxon>
        <taxon>Ascomycota</taxon>
        <taxon>Pezizomycotina</taxon>
        <taxon>Leotiomycetes</taxon>
        <taxon>Helotiales</taxon>
        <taxon>Dermateaceae</taxon>
        <taxon>Phlyctema</taxon>
    </lineage>
</organism>
<accession>A0ABR4PZ27</accession>
<comment type="similarity">
    <text evidence="1">Belongs to the RutC family.</text>
</comment>
<dbReference type="Gene3D" id="3.30.1330.40">
    <property type="entry name" value="RutC-like"/>
    <property type="match status" value="1"/>
</dbReference>
<evidence type="ECO:0000256" key="2">
    <source>
        <dbReference type="SAM" id="SignalP"/>
    </source>
</evidence>
<reference evidence="3 4" key="1">
    <citation type="submission" date="2024-06" db="EMBL/GenBank/DDBJ databases">
        <title>Complete genome of Phlyctema vagabunda strain 19-DSS-EL-015.</title>
        <authorList>
            <person name="Fiorenzani C."/>
        </authorList>
    </citation>
    <scope>NUCLEOTIDE SEQUENCE [LARGE SCALE GENOMIC DNA]</scope>
    <source>
        <strain evidence="3 4">19-DSS-EL-015</strain>
    </source>
</reference>
<dbReference type="PANTHER" id="PTHR11803:SF58">
    <property type="entry name" value="PROTEIN HMF1-RELATED"/>
    <property type="match status" value="1"/>
</dbReference>
<sequence>MLFKSVTTLFLAALAFGSGAAAWKKNATSPVTYYGTQGPLFTSGTSTNSGILFTSGTAGSLNGSIVTGGIANETRQVLTNIGNILEEAGTSWEYALKVTILLANISDYAAMNTVYRDFLPSPKPARTAVQVGELPGDFLIEVEAVVAIPEKKCA</sequence>
<comment type="caution">
    <text evidence="3">The sequence shown here is derived from an EMBL/GenBank/DDBJ whole genome shotgun (WGS) entry which is preliminary data.</text>
</comment>
<gene>
    <name evidence="3" type="ORF">PVAG01_01977</name>
</gene>
<feature type="chain" id="PRO_5045522282" evidence="2">
    <location>
        <begin position="23"/>
        <end position="154"/>
    </location>
</feature>
<evidence type="ECO:0000256" key="1">
    <source>
        <dbReference type="ARBA" id="ARBA00010552"/>
    </source>
</evidence>
<dbReference type="InterPro" id="IPR035959">
    <property type="entry name" value="RutC-like_sf"/>
</dbReference>
<dbReference type="PANTHER" id="PTHR11803">
    <property type="entry name" value="2-IMINOBUTANOATE/2-IMINOPROPANOATE DEAMINASE RIDA"/>
    <property type="match status" value="1"/>
</dbReference>
<name>A0ABR4PZ27_9HELO</name>
<dbReference type="EMBL" id="JBFCZG010000001">
    <property type="protein sequence ID" value="KAL3428468.1"/>
    <property type="molecule type" value="Genomic_DNA"/>
</dbReference>
<dbReference type="CDD" id="cd00448">
    <property type="entry name" value="YjgF_YER057c_UK114_family"/>
    <property type="match status" value="1"/>
</dbReference>
<protein>
    <submittedName>
        <fullName evidence="3">Endoribonuclease L-PSP</fullName>
    </submittedName>
</protein>
<dbReference type="Pfam" id="PF01042">
    <property type="entry name" value="Ribonuc_L-PSP"/>
    <property type="match status" value="1"/>
</dbReference>
<dbReference type="SUPFAM" id="SSF55298">
    <property type="entry name" value="YjgF-like"/>
    <property type="match status" value="1"/>
</dbReference>
<dbReference type="InterPro" id="IPR006175">
    <property type="entry name" value="YjgF/YER057c/UK114"/>
</dbReference>
<keyword evidence="4" id="KW-1185">Reference proteome</keyword>
<proteinExistence type="inferred from homology"/>
<feature type="signal peptide" evidence="2">
    <location>
        <begin position="1"/>
        <end position="22"/>
    </location>
</feature>
<keyword evidence="2" id="KW-0732">Signal</keyword>